<evidence type="ECO:0000256" key="10">
    <source>
        <dbReference type="HAMAP-Rule" id="MF_00155"/>
    </source>
</evidence>
<protein>
    <recommendedName>
        <fullName evidence="4 10">Cytochrome c oxidase assembly protein CtaG</fullName>
    </recommendedName>
</protein>
<evidence type="ECO:0000256" key="1">
    <source>
        <dbReference type="ARBA" id="ARBA00004007"/>
    </source>
</evidence>
<dbReference type="PANTHER" id="PTHR21320:SF3">
    <property type="entry name" value="CYTOCHROME C OXIDASE ASSEMBLY PROTEIN COX11, MITOCHONDRIAL-RELATED"/>
    <property type="match status" value="1"/>
</dbReference>
<evidence type="ECO:0000256" key="9">
    <source>
        <dbReference type="ARBA" id="ARBA00023136"/>
    </source>
</evidence>
<proteinExistence type="inferred from homology"/>
<keyword evidence="9 10" id="KW-0472">Membrane</keyword>
<dbReference type="Proteomes" id="UP000016568">
    <property type="component" value="Unassembled WGS sequence"/>
</dbReference>
<dbReference type="InterPro" id="IPR023471">
    <property type="entry name" value="CtaG/Cox11_dom_sf"/>
</dbReference>
<dbReference type="HAMAP" id="MF_00155">
    <property type="entry name" value="CtaG"/>
    <property type="match status" value="1"/>
</dbReference>
<dbReference type="GO" id="GO:0005507">
    <property type="term" value="F:copper ion binding"/>
    <property type="evidence" value="ECO:0007669"/>
    <property type="project" value="InterPro"/>
</dbReference>
<dbReference type="FunFam" id="2.60.370.10:FF:000001">
    <property type="entry name" value="COX11 cytochrome c oxidase assembly homolog"/>
    <property type="match status" value="1"/>
</dbReference>
<dbReference type="OrthoDB" id="9804841at2"/>
<dbReference type="Gene3D" id="2.60.370.10">
    <property type="entry name" value="Ctag/Cox11"/>
    <property type="match status" value="1"/>
</dbReference>
<keyword evidence="6 10" id="KW-0735">Signal-anchor</keyword>
<keyword evidence="8 10" id="KW-0186">Copper</keyword>
<evidence type="ECO:0000256" key="3">
    <source>
        <dbReference type="ARBA" id="ARBA00009620"/>
    </source>
</evidence>
<evidence type="ECO:0000256" key="5">
    <source>
        <dbReference type="ARBA" id="ARBA00022692"/>
    </source>
</evidence>
<keyword evidence="7 10" id="KW-1133">Transmembrane helix</keyword>
<dbReference type="GO" id="GO:0008535">
    <property type="term" value="P:respiratory chain complex IV assembly"/>
    <property type="evidence" value="ECO:0007669"/>
    <property type="project" value="UniProtKB-UniRule"/>
</dbReference>
<feature type="topological domain" description="Periplasmic" evidence="10">
    <location>
        <begin position="32"/>
        <end position="185"/>
    </location>
</feature>
<comment type="subcellular location">
    <subcellularLocation>
        <location evidence="2 10">Cell inner membrane</location>
        <topology evidence="2 10">Single-pass type II membrane protein</topology>
        <orientation evidence="2 10">Periplasmic side</orientation>
    </subcellularLocation>
</comment>
<evidence type="ECO:0000256" key="2">
    <source>
        <dbReference type="ARBA" id="ARBA00004382"/>
    </source>
</evidence>
<evidence type="ECO:0000313" key="11">
    <source>
        <dbReference type="EMBL" id="GAD47670.1"/>
    </source>
</evidence>
<evidence type="ECO:0000256" key="4">
    <source>
        <dbReference type="ARBA" id="ARBA00015384"/>
    </source>
</evidence>
<comment type="function">
    <text evidence="1 10">Exerts its effect at some terminal stage of cytochrome c oxidase synthesis, probably by being involved in the insertion of the copper B into subunit I.</text>
</comment>
<evidence type="ECO:0000256" key="8">
    <source>
        <dbReference type="ARBA" id="ARBA00023008"/>
    </source>
</evidence>
<evidence type="ECO:0000256" key="6">
    <source>
        <dbReference type="ARBA" id="ARBA00022968"/>
    </source>
</evidence>
<keyword evidence="5 10" id="KW-0812">Transmembrane</keyword>
<dbReference type="GO" id="GO:0005886">
    <property type="term" value="C:plasma membrane"/>
    <property type="evidence" value="ECO:0007669"/>
    <property type="project" value="UniProtKB-SubCell"/>
</dbReference>
<sequence length="185" mass="20308">MTSATLSQKNRKIGLIFLGVAAAMLALGFASAPLYRLFCQVTGFGGTTQKVTAAEASKVRAAGSMISVRFDGNVAPDVPWTFHPERSTDTIQLGQRDLAFFVARNNSDKPITGTATFNVEPEQTGQYFNKIQCFCFTEQTLQPGEEVRMPVLFYVDPKIANDPNARDVQQITLSYTFHKAEDSPS</sequence>
<dbReference type="KEGG" id="ntd:EGO55_14925"/>
<dbReference type="EMBL" id="BASZ01000001">
    <property type="protein sequence ID" value="GAD47670.1"/>
    <property type="molecule type" value="Genomic_DNA"/>
</dbReference>
<accession>U2YHN1</accession>
<comment type="similarity">
    <text evidence="3 10">Belongs to the COX11/CtaG family.</text>
</comment>
<dbReference type="PANTHER" id="PTHR21320">
    <property type="entry name" value="CYTOCHROME C OXIDASE ASSEMBLY PROTEIN COX11-RELATED"/>
    <property type="match status" value="1"/>
</dbReference>
<comment type="caution">
    <text evidence="11">The sequence shown here is derived from an EMBL/GenBank/DDBJ whole genome shotgun (WGS) entry which is preliminary data.</text>
</comment>
<keyword evidence="10" id="KW-1003">Cell membrane</keyword>
<gene>
    <name evidence="10 11" type="primary">ctaG</name>
    <name evidence="11" type="ORF">NT2_01_04410</name>
</gene>
<organism evidence="11 12">
    <name type="scientific">Caenibius tardaugens NBRC 16725</name>
    <dbReference type="NCBI Taxonomy" id="1219035"/>
    <lineage>
        <taxon>Bacteria</taxon>
        <taxon>Pseudomonadati</taxon>
        <taxon>Pseudomonadota</taxon>
        <taxon>Alphaproteobacteria</taxon>
        <taxon>Sphingomonadales</taxon>
        <taxon>Erythrobacteraceae</taxon>
        <taxon>Caenibius</taxon>
    </lineage>
</organism>
<evidence type="ECO:0000313" key="12">
    <source>
        <dbReference type="Proteomes" id="UP000016568"/>
    </source>
</evidence>
<feature type="topological domain" description="Cytoplasmic" evidence="10">
    <location>
        <begin position="1"/>
        <end position="9"/>
    </location>
</feature>
<evidence type="ECO:0000256" key="7">
    <source>
        <dbReference type="ARBA" id="ARBA00022989"/>
    </source>
</evidence>
<dbReference type="InterPro" id="IPR007533">
    <property type="entry name" value="Cyt_c_oxidase_assmbl_CtaG"/>
</dbReference>
<dbReference type="Pfam" id="PF04442">
    <property type="entry name" value="CtaG_Cox11"/>
    <property type="match status" value="1"/>
</dbReference>
<keyword evidence="10" id="KW-0997">Cell inner membrane</keyword>
<keyword evidence="12" id="KW-1185">Reference proteome</keyword>
<dbReference type="eggNOG" id="COG3175">
    <property type="taxonomic scope" value="Bacteria"/>
</dbReference>
<dbReference type="NCBIfam" id="NF003465">
    <property type="entry name" value="PRK05089.1"/>
    <property type="match status" value="1"/>
</dbReference>
<dbReference type="SUPFAM" id="SSF110111">
    <property type="entry name" value="Ctag/Cox11"/>
    <property type="match status" value="1"/>
</dbReference>
<dbReference type="AlphaFoldDB" id="U2YHN1"/>
<dbReference type="RefSeq" id="WP_021688577.1">
    <property type="nucleotide sequence ID" value="NZ_BASZ01000001.1"/>
</dbReference>
<dbReference type="PIRSF" id="PIRSF005413">
    <property type="entry name" value="COX11"/>
    <property type="match status" value="1"/>
</dbReference>
<name>U2YHN1_9SPHN</name>
<reference evidence="11 12" key="1">
    <citation type="submission" date="2013-09" db="EMBL/GenBank/DDBJ databases">
        <title>Whole genome shotgun sequence of Novosphingobium tardaugens NBRC 16725.</title>
        <authorList>
            <person name="Isaki S."/>
            <person name="Hosoyama A."/>
            <person name="Tsuchikane K."/>
            <person name="Katsumata H."/>
            <person name="Ando Y."/>
            <person name="Yamazaki S."/>
            <person name="Fujita N."/>
        </authorList>
    </citation>
    <scope>NUCLEOTIDE SEQUENCE [LARGE SCALE GENOMIC DNA]</scope>
    <source>
        <strain evidence="11 12">NBRC 16725</strain>
    </source>
</reference>